<feature type="domain" description="Cytochrome b5 heme-binding" evidence="16">
    <location>
        <begin position="4"/>
        <end position="81"/>
    </location>
</feature>
<dbReference type="EMBL" id="AP028920">
    <property type="protein sequence ID" value="BET01155.1"/>
    <property type="molecule type" value="Genomic_DNA"/>
</dbReference>
<keyword evidence="18" id="KW-1185">Reference proteome</keyword>
<evidence type="ECO:0000256" key="11">
    <source>
        <dbReference type="ARBA" id="ARBA00037877"/>
    </source>
</evidence>
<comment type="subcellular location">
    <subcellularLocation>
        <location evidence="1">Endoplasmic reticulum membrane</location>
        <topology evidence="1">Single-pass membrane protein</topology>
        <orientation evidence="1">Cytoplasmic side</orientation>
    </subcellularLocation>
    <subcellularLocation>
        <location evidence="11">Microsome membrane</location>
        <topology evidence="11">Single-pass membrane protein</topology>
        <orientation evidence="11">Cytoplasmic side</orientation>
    </subcellularLocation>
</comment>
<evidence type="ECO:0000256" key="10">
    <source>
        <dbReference type="ARBA" id="ARBA00023136"/>
    </source>
</evidence>
<evidence type="ECO:0000256" key="6">
    <source>
        <dbReference type="ARBA" id="ARBA00022824"/>
    </source>
</evidence>
<evidence type="ECO:0000256" key="2">
    <source>
        <dbReference type="ARBA" id="ARBA00022448"/>
    </source>
</evidence>
<keyword evidence="10 14" id="KW-0472">Membrane</keyword>
<comment type="similarity">
    <text evidence="12 14">Belongs to the cytochrome b5 family.</text>
</comment>
<dbReference type="InterPro" id="IPR018506">
    <property type="entry name" value="Cyt_B5_heme-BS"/>
</dbReference>
<evidence type="ECO:0000256" key="12">
    <source>
        <dbReference type="ARBA" id="ARBA00038168"/>
    </source>
</evidence>
<name>A0ABN7B9T6_9HEMI</name>
<dbReference type="Pfam" id="PF00173">
    <property type="entry name" value="Cyt-b5"/>
    <property type="match status" value="1"/>
</dbReference>
<keyword evidence="4 14" id="KW-0812">Transmembrane</keyword>
<keyword evidence="2" id="KW-0813">Transport</keyword>
<keyword evidence="3 14" id="KW-0349">Heme</keyword>
<keyword evidence="14" id="KW-1133">Transmembrane helix</keyword>
<dbReference type="Gene3D" id="3.10.120.10">
    <property type="entry name" value="Cytochrome b5-like heme/steroid binding domain"/>
    <property type="match status" value="1"/>
</dbReference>
<gene>
    <name evidence="17" type="ORF">NTJ_13972</name>
</gene>
<dbReference type="PROSITE" id="PS50255">
    <property type="entry name" value="CYTOCHROME_B5_2"/>
    <property type="match status" value="1"/>
</dbReference>
<accession>A0ABN7B9T6</accession>
<evidence type="ECO:0000256" key="9">
    <source>
        <dbReference type="ARBA" id="ARBA00023004"/>
    </source>
</evidence>
<evidence type="ECO:0000313" key="18">
    <source>
        <dbReference type="Proteomes" id="UP001307889"/>
    </source>
</evidence>
<evidence type="ECO:0000256" key="13">
    <source>
        <dbReference type="ARBA" id="ARBA00039806"/>
    </source>
</evidence>
<dbReference type="SUPFAM" id="SSF55856">
    <property type="entry name" value="Cytochrome b5-like heme/steroid binding domain"/>
    <property type="match status" value="1"/>
</dbReference>
<dbReference type="PANTHER" id="PTHR19359:SF150">
    <property type="entry name" value="CYTOCHROME B5"/>
    <property type="match status" value="1"/>
</dbReference>
<evidence type="ECO:0000256" key="3">
    <source>
        <dbReference type="ARBA" id="ARBA00022617"/>
    </source>
</evidence>
<evidence type="ECO:0000256" key="1">
    <source>
        <dbReference type="ARBA" id="ARBA00004131"/>
    </source>
</evidence>
<reference evidence="17 18" key="1">
    <citation type="submission" date="2023-09" db="EMBL/GenBank/DDBJ databases">
        <title>Nesidiocoris tenuis whole genome shotgun sequence.</title>
        <authorList>
            <person name="Shibata T."/>
            <person name="Shimoda M."/>
            <person name="Kobayashi T."/>
            <person name="Uehara T."/>
        </authorList>
    </citation>
    <scope>NUCLEOTIDE SEQUENCE [LARGE SCALE GENOMIC DNA]</scope>
    <source>
        <strain evidence="17 18">Japan</strain>
    </source>
</reference>
<organism evidence="17 18">
    <name type="scientific">Nesidiocoris tenuis</name>
    <dbReference type="NCBI Taxonomy" id="355587"/>
    <lineage>
        <taxon>Eukaryota</taxon>
        <taxon>Metazoa</taxon>
        <taxon>Ecdysozoa</taxon>
        <taxon>Arthropoda</taxon>
        <taxon>Hexapoda</taxon>
        <taxon>Insecta</taxon>
        <taxon>Pterygota</taxon>
        <taxon>Neoptera</taxon>
        <taxon>Paraneoptera</taxon>
        <taxon>Hemiptera</taxon>
        <taxon>Heteroptera</taxon>
        <taxon>Panheteroptera</taxon>
        <taxon>Cimicomorpha</taxon>
        <taxon>Miridae</taxon>
        <taxon>Dicyphina</taxon>
        <taxon>Nesidiocoris</taxon>
    </lineage>
</organism>
<dbReference type="PRINTS" id="PR00363">
    <property type="entry name" value="CYTOCHROMEB5"/>
</dbReference>
<proteinExistence type="inferred from homology"/>
<dbReference type="SMART" id="SM01117">
    <property type="entry name" value="Cyt-b5"/>
    <property type="match status" value="1"/>
</dbReference>
<feature type="transmembrane region" description="Helical" evidence="14">
    <location>
        <begin position="108"/>
        <end position="129"/>
    </location>
</feature>
<dbReference type="InterPro" id="IPR001199">
    <property type="entry name" value="Cyt_B5-like_heme/steroid-bd"/>
</dbReference>
<evidence type="ECO:0000313" key="17">
    <source>
        <dbReference type="EMBL" id="BET01155.1"/>
    </source>
</evidence>
<sequence length="131" mass="14895">MSETKLFRMEEVKQKVKETKSTWVVIHNAVYDLTEFLNEHPGGEEVLLEQSGKDATESFEDVGHSSDARDMMKKYKIGELVEEDRVNTEKKTQSWDSKAGSSSNDNNWNAWLIPVVLALAAVVVVKFLFTQ</sequence>
<evidence type="ECO:0000256" key="5">
    <source>
        <dbReference type="ARBA" id="ARBA00022723"/>
    </source>
</evidence>
<keyword evidence="7" id="KW-0492">Microsome</keyword>
<dbReference type="InterPro" id="IPR036400">
    <property type="entry name" value="Cyt_B5-like_heme/steroid_sf"/>
</dbReference>
<dbReference type="InterPro" id="IPR050668">
    <property type="entry name" value="Cytochrome_b5"/>
</dbReference>
<evidence type="ECO:0000256" key="8">
    <source>
        <dbReference type="ARBA" id="ARBA00022982"/>
    </source>
</evidence>
<keyword evidence="6" id="KW-0256">Endoplasmic reticulum</keyword>
<dbReference type="PROSITE" id="PS00191">
    <property type="entry name" value="CYTOCHROME_B5_1"/>
    <property type="match status" value="1"/>
</dbReference>
<evidence type="ECO:0000256" key="14">
    <source>
        <dbReference type="RuleBase" id="RU362121"/>
    </source>
</evidence>
<evidence type="ECO:0000256" key="15">
    <source>
        <dbReference type="SAM" id="MobiDB-lite"/>
    </source>
</evidence>
<keyword evidence="9 14" id="KW-0408">Iron</keyword>
<feature type="region of interest" description="Disordered" evidence="15">
    <location>
        <begin position="85"/>
        <end position="105"/>
    </location>
</feature>
<evidence type="ECO:0000256" key="7">
    <source>
        <dbReference type="ARBA" id="ARBA00022848"/>
    </source>
</evidence>
<dbReference type="PANTHER" id="PTHR19359">
    <property type="entry name" value="CYTOCHROME B5"/>
    <property type="match status" value="1"/>
</dbReference>
<evidence type="ECO:0000259" key="16">
    <source>
        <dbReference type="PROSITE" id="PS50255"/>
    </source>
</evidence>
<feature type="compositionally biased region" description="Polar residues" evidence="15">
    <location>
        <begin position="94"/>
        <end position="105"/>
    </location>
</feature>
<dbReference type="Proteomes" id="UP001307889">
    <property type="component" value="Chromosome 12"/>
</dbReference>
<keyword evidence="5 14" id="KW-0479">Metal-binding</keyword>
<protein>
    <recommendedName>
        <fullName evidence="13">Cytochrome b5</fullName>
    </recommendedName>
</protein>
<evidence type="ECO:0000256" key="4">
    <source>
        <dbReference type="ARBA" id="ARBA00022692"/>
    </source>
</evidence>
<keyword evidence="8" id="KW-0249">Electron transport</keyword>